<dbReference type="InterPro" id="IPR043502">
    <property type="entry name" value="DNA/RNA_pol_sf"/>
</dbReference>
<dbReference type="InterPro" id="IPR002298">
    <property type="entry name" value="DNA_polymerase_A"/>
</dbReference>
<dbReference type="PANTHER" id="PTHR10133:SF27">
    <property type="entry name" value="DNA POLYMERASE NU"/>
    <property type="match status" value="1"/>
</dbReference>
<dbReference type="SMART" id="SM00482">
    <property type="entry name" value="POLAc"/>
    <property type="match status" value="1"/>
</dbReference>
<evidence type="ECO:0000256" key="1">
    <source>
        <dbReference type="ARBA" id="ARBA00022705"/>
    </source>
</evidence>
<dbReference type="GO" id="GO:0006261">
    <property type="term" value="P:DNA-templated DNA replication"/>
    <property type="evidence" value="ECO:0007669"/>
    <property type="project" value="InterPro"/>
</dbReference>
<accession>A0A6J7FZ75</accession>
<dbReference type="InterPro" id="IPR001098">
    <property type="entry name" value="DNA-dir_DNA_pol_A_palm_dom"/>
</dbReference>
<reference evidence="3" key="1">
    <citation type="submission" date="2020-05" db="EMBL/GenBank/DDBJ databases">
        <authorList>
            <person name="Chiriac C."/>
            <person name="Salcher M."/>
            <person name="Ghai R."/>
            <person name="Kavagutti S V."/>
        </authorList>
    </citation>
    <scope>NUCLEOTIDE SEQUENCE</scope>
</reference>
<keyword evidence="1" id="KW-0235">DNA replication</keyword>
<dbReference type="Gene3D" id="3.30.70.370">
    <property type="match status" value="1"/>
</dbReference>
<dbReference type="CDD" id="cd06444">
    <property type="entry name" value="DNA_pol_A"/>
    <property type="match status" value="1"/>
</dbReference>
<dbReference type="Gene3D" id="1.10.150.20">
    <property type="entry name" value="5' to 3' exonuclease, C-terminal subdomain"/>
    <property type="match status" value="1"/>
</dbReference>
<dbReference type="GO" id="GO:0006302">
    <property type="term" value="P:double-strand break repair"/>
    <property type="evidence" value="ECO:0007669"/>
    <property type="project" value="TreeGrafter"/>
</dbReference>
<protein>
    <submittedName>
        <fullName evidence="3">Unannotated protein</fullName>
    </submittedName>
</protein>
<dbReference type="SUPFAM" id="SSF56672">
    <property type="entry name" value="DNA/RNA polymerases"/>
    <property type="match status" value="1"/>
</dbReference>
<gene>
    <name evidence="3" type="ORF">UFOPK3472_02241</name>
</gene>
<proteinExistence type="predicted"/>
<dbReference type="PANTHER" id="PTHR10133">
    <property type="entry name" value="DNA POLYMERASE I"/>
    <property type="match status" value="1"/>
</dbReference>
<dbReference type="AlphaFoldDB" id="A0A6J7FZ75"/>
<dbReference type="Gene3D" id="1.20.1060.10">
    <property type="entry name" value="Taq DNA Polymerase, Chain T, domain 4"/>
    <property type="match status" value="1"/>
</dbReference>
<organism evidence="3">
    <name type="scientific">freshwater metagenome</name>
    <dbReference type="NCBI Taxonomy" id="449393"/>
    <lineage>
        <taxon>unclassified sequences</taxon>
        <taxon>metagenomes</taxon>
        <taxon>ecological metagenomes</taxon>
    </lineage>
</organism>
<dbReference type="NCBIfam" id="NF011538">
    <property type="entry name" value="PRK14975.1-1"/>
    <property type="match status" value="1"/>
</dbReference>
<evidence type="ECO:0000313" key="3">
    <source>
        <dbReference type="EMBL" id="CAB4896919.1"/>
    </source>
</evidence>
<dbReference type="Pfam" id="PF00476">
    <property type="entry name" value="DNA_pol_A"/>
    <property type="match status" value="1"/>
</dbReference>
<dbReference type="GO" id="GO:0003677">
    <property type="term" value="F:DNA binding"/>
    <property type="evidence" value="ECO:0007669"/>
    <property type="project" value="InterPro"/>
</dbReference>
<evidence type="ECO:0000259" key="2">
    <source>
        <dbReference type="SMART" id="SM00482"/>
    </source>
</evidence>
<dbReference type="EMBL" id="CAFBLX010000156">
    <property type="protein sequence ID" value="CAB4896919.1"/>
    <property type="molecule type" value="Genomic_DNA"/>
</dbReference>
<feature type="domain" description="DNA-directed DNA polymerase family A palm" evidence="2">
    <location>
        <begin position="288"/>
        <end position="472"/>
    </location>
</feature>
<dbReference type="GO" id="GO:0003887">
    <property type="term" value="F:DNA-directed DNA polymerase activity"/>
    <property type="evidence" value="ECO:0007669"/>
    <property type="project" value="InterPro"/>
</dbReference>
<sequence>MKVLLVPQGNRAVLIRLDEDGSPSGGSSPAEEVTDDLVGSVAAVEREHAPRWVWEDTSRIYPRLLDAGVRVRRCHDLALVGAILAMRTGRTTTPSTPADLRPGLFDADPHADPVAVLAHYRRQIEEIGDDRGLQLLAAAESAGGLAAAEMTFDGLPFSAAAHRRHLDATLGARPVDGSTPPALVKLENEISSVFGRRVNPGSPAEVVAAFARAGIELTSTRAHVIRDIDHPAVPLLLRHRDLSKLHSTNGWTWLDAWVRGDRFRPVYVPGAVVSGRWASRGGGGLQIPKPLRASVIADSGYTFVAADAGQLEPRILAAMSGDPRMVAAAGTADLYAPVAAESFDGDRAHAKVAVLGVLYGATSGEARALLTRLRARFPDAVAVVEEAARAGERGEVVRSWLGRACPPPTPQWWSTGDAHARGRFTRNFVVQATAAEWALCLLADLRGRLRASRSELVFFQHDEVVVHCPLGDAPWVSEAVAAAADSATRLMFGDTAVLFPMETRIDRFYGAPAAEPEFGPESD</sequence>
<name>A0A6J7FZ75_9ZZZZ</name>